<dbReference type="EMBL" id="CP002665">
    <property type="protein sequence ID" value="AEI11849.1"/>
    <property type="molecule type" value="Genomic_DNA"/>
</dbReference>
<dbReference type="KEGG" id="cga:Celgi_1330"/>
<reference evidence="2" key="1">
    <citation type="submission" date="2011-04" db="EMBL/GenBank/DDBJ databases">
        <title>Complete sequence of Cellvibrio gilvus ATCC 13127.</title>
        <authorList>
            <person name="Lucas S."/>
            <person name="Han J."/>
            <person name="Lapidus A."/>
            <person name="Cheng J.-F."/>
            <person name="Goodwin L."/>
            <person name="Pitluck S."/>
            <person name="Peters L."/>
            <person name="Munk A."/>
            <person name="Detter J.C."/>
            <person name="Han C."/>
            <person name="Tapia R."/>
            <person name="Land M."/>
            <person name="Hauser L."/>
            <person name="Kyrpides N."/>
            <person name="Ivanova N."/>
            <person name="Ovchinnikova G."/>
            <person name="Pagani I."/>
            <person name="Mead D."/>
            <person name="Brumm P."/>
            <person name="Woyke T."/>
        </authorList>
    </citation>
    <scope>NUCLEOTIDE SEQUENCE [LARGE SCALE GENOMIC DNA]</scope>
    <source>
        <strain evidence="2">ATCC 13127 / NRRL B-14078</strain>
    </source>
</reference>
<proteinExistence type="predicted"/>
<dbReference type="RefSeq" id="WP_013883368.1">
    <property type="nucleotide sequence ID" value="NC_015671.1"/>
</dbReference>
<protein>
    <submittedName>
        <fullName evidence="1">Uncharacterized protein</fullName>
    </submittedName>
</protein>
<keyword evidence="2" id="KW-1185">Reference proteome</keyword>
<organism evidence="1 2">
    <name type="scientific">Cellulomonas gilvus (strain ATCC 13127 / NRRL B-14078)</name>
    <name type="common">Cellvibrio gilvus</name>
    <dbReference type="NCBI Taxonomy" id="593907"/>
    <lineage>
        <taxon>Bacteria</taxon>
        <taxon>Bacillati</taxon>
        <taxon>Actinomycetota</taxon>
        <taxon>Actinomycetes</taxon>
        <taxon>Micrococcales</taxon>
        <taxon>Cellulomonadaceae</taxon>
        <taxon>Cellulomonas</taxon>
    </lineage>
</organism>
<dbReference type="STRING" id="593907.Celgi_1330"/>
<dbReference type="OrthoDB" id="4829626at2"/>
<name>F8A2Z4_CELGA</name>
<evidence type="ECO:0000313" key="2">
    <source>
        <dbReference type="Proteomes" id="UP000000485"/>
    </source>
</evidence>
<accession>F8A2Z4</accession>
<dbReference type="Proteomes" id="UP000000485">
    <property type="component" value="Chromosome"/>
</dbReference>
<sequence length="177" mass="19686">MTHLKHVKPCERCWQPIALVLVVPEHPRKGATRKHIPLDPGFDPATSRIAPSHALSAGRTTCRPLTTEHPLAPHEHAALTHFATCPVSRTAPPVLRPRRLAAVLLHQERAAARPNGSGRRVDLVASAASRAHTEAAYWHHDDPALGRDYELAARLLEDRYARVWRTWTPRHFLGAPA</sequence>
<evidence type="ECO:0000313" key="1">
    <source>
        <dbReference type="EMBL" id="AEI11849.1"/>
    </source>
</evidence>
<gene>
    <name evidence="1" type="ordered locus">Celgi_1330</name>
</gene>
<dbReference type="AlphaFoldDB" id="F8A2Z4"/>
<dbReference type="HOGENOM" id="CLU_1515264_0_0_11"/>